<reference evidence="4" key="1">
    <citation type="journal article" date="2016" name="Sci. Rep.">
        <title>Molecular characterization of firefly nuptial gifts: a multi-omics approach sheds light on postcopulatory sexual selection.</title>
        <authorList>
            <person name="Al-Wathiqui N."/>
            <person name="Fallon T.R."/>
            <person name="South A."/>
            <person name="Weng J.K."/>
            <person name="Lewis S.M."/>
        </authorList>
    </citation>
    <scope>NUCLEOTIDE SEQUENCE</scope>
</reference>
<feature type="chain" id="PRO_5013276804" description="DUF4773 domain-containing protein" evidence="2">
    <location>
        <begin position="25"/>
        <end position="215"/>
    </location>
</feature>
<dbReference type="InterPro" id="IPR031941">
    <property type="entry name" value="DUF4773"/>
</dbReference>
<name>A0A1Y1NJI6_PHOPY</name>
<proteinExistence type="predicted"/>
<evidence type="ECO:0000256" key="1">
    <source>
        <dbReference type="SAM" id="MobiDB-lite"/>
    </source>
</evidence>
<feature type="domain" description="DUF4773" evidence="3">
    <location>
        <begin position="62"/>
        <end position="177"/>
    </location>
</feature>
<organism evidence="4">
    <name type="scientific">Photinus pyralis</name>
    <name type="common">Common eastern firefly</name>
    <name type="synonym">Lampyris pyralis</name>
    <dbReference type="NCBI Taxonomy" id="7054"/>
    <lineage>
        <taxon>Eukaryota</taxon>
        <taxon>Metazoa</taxon>
        <taxon>Ecdysozoa</taxon>
        <taxon>Arthropoda</taxon>
        <taxon>Hexapoda</taxon>
        <taxon>Insecta</taxon>
        <taxon>Pterygota</taxon>
        <taxon>Neoptera</taxon>
        <taxon>Endopterygota</taxon>
        <taxon>Coleoptera</taxon>
        <taxon>Polyphaga</taxon>
        <taxon>Elateriformia</taxon>
        <taxon>Elateroidea</taxon>
        <taxon>Lampyridae</taxon>
        <taxon>Lampyrinae</taxon>
        <taxon>Photinus</taxon>
    </lineage>
</organism>
<feature type="signal peptide" evidence="2">
    <location>
        <begin position="1"/>
        <end position="24"/>
    </location>
</feature>
<feature type="compositionally biased region" description="Acidic residues" evidence="1">
    <location>
        <begin position="193"/>
        <end position="202"/>
    </location>
</feature>
<accession>A0A1Y1NJI6</accession>
<dbReference type="InterPro" id="IPR036010">
    <property type="entry name" value="2Fe-2S_ferredoxin-like_sf"/>
</dbReference>
<dbReference type="PANTHER" id="PTHR36299:SF4">
    <property type="entry name" value="GH07892P-RELATED"/>
    <property type="match status" value="1"/>
</dbReference>
<sequence>MKETILMHFFLLFYWNGISHAAEAANSTSLKPNSVKNSTDVVPQEAITTSTQPPLLQGVRLPCSCAGGDCGCCTGPILDRFNQKACVNITYEPEEFAFTAALRLNGRVLYKNTISGKNPPPMCIRLPAFRFIRLCVEFSNLYFANRNMHVCIDMEANWEGVTLLDFSFDCIRMGANGVAVVRPEDGGGIPTVVEEEEEEDYDDNARENKQPSIEV</sequence>
<dbReference type="GO" id="GO:0051536">
    <property type="term" value="F:iron-sulfur cluster binding"/>
    <property type="evidence" value="ECO:0007669"/>
    <property type="project" value="InterPro"/>
</dbReference>
<dbReference type="PANTHER" id="PTHR36299">
    <property type="entry name" value="AGAP008005-PA"/>
    <property type="match status" value="1"/>
</dbReference>
<feature type="region of interest" description="Disordered" evidence="1">
    <location>
        <begin position="186"/>
        <end position="215"/>
    </location>
</feature>
<dbReference type="EMBL" id="GEZM01004880">
    <property type="protein sequence ID" value="JAV96286.1"/>
    <property type="molecule type" value="Transcribed_RNA"/>
</dbReference>
<dbReference type="AlphaFoldDB" id="A0A1Y1NJI6"/>
<protein>
    <recommendedName>
        <fullName evidence="3">DUF4773 domain-containing protein</fullName>
    </recommendedName>
</protein>
<evidence type="ECO:0000313" key="4">
    <source>
        <dbReference type="EMBL" id="JAV96286.1"/>
    </source>
</evidence>
<evidence type="ECO:0000256" key="2">
    <source>
        <dbReference type="SAM" id="SignalP"/>
    </source>
</evidence>
<dbReference type="SUPFAM" id="SSF54292">
    <property type="entry name" value="2Fe-2S ferredoxin-like"/>
    <property type="match status" value="1"/>
</dbReference>
<evidence type="ECO:0000259" key="3">
    <source>
        <dbReference type="Pfam" id="PF15998"/>
    </source>
</evidence>
<keyword evidence="2" id="KW-0732">Signal</keyword>
<dbReference type="Pfam" id="PF15998">
    <property type="entry name" value="DUF4773"/>
    <property type="match status" value="1"/>
</dbReference>